<reference evidence="3" key="1">
    <citation type="submission" date="2022-05" db="EMBL/GenBank/DDBJ databases">
        <title>Novel bacterial taxa in a minimal lignocellulolytic consortium and its capacity to transform plastics disclosed by genome-resolved metagenomics.</title>
        <authorList>
            <person name="Rodriguez C.A.D."/>
            <person name="Diaz-Garcia L."/>
            <person name="Herrera K."/>
            <person name="Tarazona N.A."/>
            <person name="Sproer C."/>
            <person name="Overmann J."/>
            <person name="Jimenez D.J."/>
        </authorList>
    </citation>
    <scope>NUCLEOTIDE SEQUENCE</scope>
    <source>
        <strain evidence="3">MAG5</strain>
    </source>
</reference>
<dbReference type="EMBL" id="CP097899">
    <property type="protein sequence ID" value="URN93542.1"/>
    <property type="molecule type" value="Genomic_DNA"/>
</dbReference>
<evidence type="ECO:0000259" key="2">
    <source>
        <dbReference type="Pfam" id="PF07833"/>
    </source>
</evidence>
<keyword evidence="1" id="KW-0732">Signal</keyword>
<dbReference type="InterPro" id="IPR035986">
    <property type="entry name" value="PKD_dom_sf"/>
</dbReference>
<dbReference type="InterPro" id="IPR013783">
    <property type="entry name" value="Ig-like_fold"/>
</dbReference>
<feature type="signal peptide" evidence="1">
    <location>
        <begin position="1"/>
        <end position="19"/>
    </location>
</feature>
<evidence type="ECO:0000313" key="4">
    <source>
        <dbReference type="Proteomes" id="UP001056756"/>
    </source>
</evidence>
<dbReference type="AlphaFoldDB" id="A0A9J6ZBH8"/>
<dbReference type="InterPro" id="IPR012854">
    <property type="entry name" value="Cu_amine_oxidase-like_N"/>
</dbReference>
<sequence length="590" mass="64850">MRKKWVALVLSTSILASSAFVIPQQNIASAIATSTAQVVLYLDKKEAFRNGQQVTLDSPATAISGKTYLPAKFLGDTFGMDVTYNAASRSVKMVTEDHVIVLDTNKNIITLDGVKQPNNNIARMINGRIMVQLTWLCDVMGATYTYNNEQKKVTVTYVPKAKDNYDKELGSTPVAKFAVDKEKYEIGETINYTNLSYDPDSESVALSWTGKKDAFFEAGTYEVSLVATDKSGNKSKPYTRKIVVTDSVMFDEFEYGVYTGKAGSYIKATDSEFNSQILKFPQTSKKSTYDTSRKLLVSDSPENIRTSGILYQDNINGKARLYANHVNKSGKNMQFAILATNNGSEPVTLKTTNAGEVFPSKYAMLLGSEAPIDFLMNNKITEEFVVKPGETIIYRQFPTFFPEYGINTMYDVEATGPLQITFAADTTASSKMLSLNKLAYDGHVRGTFEASDIQLDLDLSKVGTNKLQRLVIGDGNADPFISGYDVQRDVPTTLSGNYGAVYRITINNPGNMTVLLNARGGSFKGAFKVNGQFVRVPSSGVLTPFDGFVSLGQTSTKDKKLTIEFSPPAGSSFPINLIFYPLDSRIDQLK</sequence>
<gene>
    <name evidence="3" type="ORF">NAG76_17135</name>
</gene>
<name>A0A9J6ZBH8_9BACL</name>
<dbReference type="SUPFAM" id="SSF55383">
    <property type="entry name" value="Copper amine oxidase, domain N"/>
    <property type="match status" value="2"/>
</dbReference>
<proteinExistence type="predicted"/>
<dbReference type="Pfam" id="PF07833">
    <property type="entry name" value="Cu_amine_oxidN1"/>
    <property type="match status" value="1"/>
</dbReference>
<feature type="chain" id="PRO_5039924164" evidence="1">
    <location>
        <begin position="20"/>
        <end position="590"/>
    </location>
</feature>
<dbReference type="Gene3D" id="3.30.457.10">
    <property type="entry name" value="Copper amine oxidase-like, N-terminal domain"/>
    <property type="match status" value="2"/>
</dbReference>
<feature type="domain" description="Copper amine oxidase-like N-terminal" evidence="2">
    <location>
        <begin position="31"/>
        <end position="92"/>
    </location>
</feature>
<dbReference type="KEGG" id="plig:NAG76_17135"/>
<dbReference type="InterPro" id="IPR036582">
    <property type="entry name" value="Mao_N_sf"/>
</dbReference>
<evidence type="ECO:0000256" key="1">
    <source>
        <dbReference type="SAM" id="SignalP"/>
    </source>
</evidence>
<evidence type="ECO:0000313" key="3">
    <source>
        <dbReference type="EMBL" id="URN93542.1"/>
    </source>
</evidence>
<accession>A0A9J6ZBH8</accession>
<dbReference type="Proteomes" id="UP001056756">
    <property type="component" value="Chromosome"/>
</dbReference>
<organism evidence="3 4">
    <name type="scientific">Candidatus Pristimantibacillus lignocellulolyticus</name>
    <dbReference type="NCBI Taxonomy" id="2994561"/>
    <lineage>
        <taxon>Bacteria</taxon>
        <taxon>Bacillati</taxon>
        <taxon>Bacillota</taxon>
        <taxon>Bacilli</taxon>
        <taxon>Bacillales</taxon>
        <taxon>Paenibacillaceae</taxon>
        <taxon>Candidatus Pristimantibacillus</taxon>
    </lineage>
</organism>
<dbReference type="SUPFAM" id="SSF49299">
    <property type="entry name" value="PKD domain"/>
    <property type="match status" value="1"/>
</dbReference>
<protein>
    <submittedName>
        <fullName evidence="3">Stalk domain-containing protein</fullName>
    </submittedName>
</protein>
<dbReference type="Gene3D" id="2.60.40.10">
    <property type="entry name" value="Immunoglobulins"/>
    <property type="match status" value="1"/>
</dbReference>